<dbReference type="InterPro" id="IPR058210">
    <property type="entry name" value="SACS/Nov_dom"/>
</dbReference>
<reference evidence="2 3" key="1">
    <citation type="journal article" date="2020" name="Mol. Biol. Evol.">
        <title>Distinct Expression and Methylation Patterns for Genes with Different Fates following a Single Whole-Genome Duplication in Flowering Plants.</title>
        <authorList>
            <person name="Shi T."/>
            <person name="Rahmani R.S."/>
            <person name="Gugger P.F."/>
            <person name="Wang M."/>
            <person name="Li H."/>
            <person name="Zhang Y."/>
            <person name="Li Z."/>
            <person name="Wang Q."/>
            <person name="Van de Peer Y."/>
            <person name="Marchal K."/>
            <person name="Chen J."/>
        </authorList>
    </citation>
    <scope>NUCLEOTIDE SEQUENCE [LARGE SCALE GENOMIC DNA]</scope>
    <source>
        <tissue evidence="2">Leaf</tissue>
    </source>
</reference>
<dbReference type="PANTHER" id="PTHR32387:SF3">
    <property type="entry name" value="ATP_DNA BINDING PROTEIN"/>
    <property type="match status" value="1"/>
</dbReference>
<gene>
    <name evidence="2" type="ORF">HUJ06_024165</name>
</gene>
<evidence type="ECO:0000313" key="2">
    <source>
        <dbReference type="EMBL" id="DAD22702.1"/>
    </source>
</evidence>
<name>A0A822XRQ7_NELNU</name>
<dbReference type="Gene3D" id="3.30.565.10">
    <property type="entry name" value="Histidine kinase-like ATPase, C-terminal domain"/>
    <property type="match status" value="1"/>
</dbReference>
<dbReference type="SUPFAM" id="SSF55874">
    <property type="entry name" value="ATPase domain of HSP90 chaperone/DNA topoisomerase II/histidine kinase"/>
    <property type="match status" value="1"/>
</dbReference>
<accession>A0A822XRQ7</accession>
<feature type="domain" description="Sacsin/Nov" evidence="1">
    <location>
        <begin position="42"/>
        <end position="144"/>
    </location>
</feature>
<dbReference type="PANTHER" id="PTHR32387">
    <property type="entry name" value="WU:FJ29H11"/>
    <property type="match status" value="1"/>
</dbReference>
<sequence length="1697" mass="194233">MGTPRKHIEKIRREKFFIGEENPNPLREDMYQAVKFLSAELYAKDVHFLMEFIQNAEDNEYLEGVKPSLELMITSKDITATGAPATLLLFNNEKGFAPRNIESICSVGRSTKKGNRQRGYIGEKGIGFKSVFLITAQPYIFSNGYQIRFNEEPSPFCGIGYIVPEWVETNPTIADIHQVYGPSNPLPMTIMVLPLKPEKVESVKHQLSTIHPEVLLFLSKIKHLSIREDNADPSLNTVSSVSISSETDFITRKNIDAESYTLHLSAEENGDKRNKECSYYMWRQKFPVVLENRMERSEVDDWVITLAFPHGQRLDRGMVSPGVYAFLPTEMVTNFPFIIQADFILASSREIIRLDSLWNQGILDCVPHAFVNAFISLVKTTESAPVSSLPSIFEFLPLNSSMYPKLNAVRESIKEKLIEENIIPCESDMEQKFFCKPSEVGWLKPSFWKILIKARMQGVNLQNLLSHGKYVLHSAFDKRQCSNILNFLEVKPMDVEWYSRCIRSSNLVLGVSEDTYMDLLFFIADNWNSIFKNKNMDIPLLKYVGHNGYVSLWSINEASQCYGGRAFLSKDPRYASWLIDWNQEFKCPGDWFFVPKSTQEALRRHRNRETIIEWLSLYVSIDTIDMEKYAIHLINSINNGRRLAIALVHFLYHSLSVTQAYLSDPQVRRLCKLDKVPLVDSYGYVTTLKSAVLVPAKGSKWVRLIGTNPWRRDEYIELAEDYLHASHFAGVCTSENQLMKFLMTYVGACDIPDLRPPNSVFPTVYSPMTKENTFLLLDWIRSLKNRRIQLQGKFLKCIKEGSWLKISLGCSSGYRPPSQSFLLTKSGFYGDNISEYKEELKTVGVMLEYEEACLFIGDHLMSLAVSSKLTRANVFSVLKFIKFLREKYTSPEKLIKSLKDGKWLRTSHGNRSPVGSILYDSEWKAASQISDLPFINQDYYGGEILKFRKEFELLGAIVGFNQNFQLVMDNFRLPSSWSCLTIDAFFFILECIRHLVSTAKFVEVLRYQKWLRTNTGYRSPGECFLFNSEWGCLLQVFSGFPLIDEKFYGSSIFSYKNELKVTGVVVDFEQAAKAFSRCFKQQVSSFSLTKENVLSFLACYKHLKKGYHHFPSELSKCIKEEKWVRTRLGNRSPAESILFCSDWDCIMPVASLPFVDDSDNGYGKGIKEFKDELKVLGVVTEFNEGAKFVVAGITIPQNPSAITPTNVISLLKCIQNIQKEMACDLLPQSFLKRIGGSWLKTYMGYKPPNNCLLFDSKWGMFLQREDGPFIDDGFYGSSISSYKKELHAIGVTVNVADGCELLASYLGSHSQYSAISRIYNYLSTFNWEPKDKASTRIWIPNGIDKGEWVSPEECVLHDGDGLFSSRLNVLEKHYNMELLSFFSKALEVRQRPSIDHYCNLWKDWENSGRHLKNDECCAFWLYVLRNWSSNSMMGKLLSNSLSKLPVDTGTGEILLVGKQDVFIPDDLQLKDLFEKASLHPLFVWYPQRGLHSICRSKLFGIYGTIGVQTISGAVKMDQSFKLECAEPQKVKSNEKHIEKGLCRLILGFLGDPSLELDVVRRHQILKYLLDVTVFETEEPITVSYTLPLSSGNDVIVKASRMIRWERENFKLFTQKMDSSSRHKTKIELATYFSEVISEGLLWEKEDEIASLSELIKLGFLLEFEEDAINFLVKSKNLQVSMEDEEFLSSAFTSQSSE</sequence>
<comment type="caution">
    <text evidence="2">The sequence shown here is derived from an EMBL/GenBank/DDBJ whole genome shotgun (WGS) entry which is preliminary data.</text>
</comment>
<keyword evidence="3" id="KW-1185">Reference proteome</keyword>
<dbReference type="NCBIfam" id="NF047352">
    <property type="entry name" value="P_loop_sacsin"/>
    <property type="match status" value="1"/>
</dbReference>
<dbReference type="EMBL" id="DUZY01000001">
    <property type="protein sequence ID" value="DAD22702.1"/>
    <property type="molecule type" value="Genomic_DNA"/>
</dbReference>
<dbReference type="InterPro" id="IPR052957">
    <property type="entry name" value="Auxin_embryo_med"/>
</dbReference>
<dbReference type="Proteomes" id="UP000607653">
    <property type="component" value="Unassembled WGS sequence"/>
</dbReference>
<protein>
    <recommendedName>
        <fullName evidence="1">Sacsin/Nov domain-containing protein</fullName>
    </recommendedName>
</protein>
<organism evidence="2 3">
    <name type="scientific">Nelumbo nucifera</name>
    <name type="common">Sacred lotus</name>
    <dbReference type="NCBI Taxonomy" id="4432"/>
    <lineage>
        <taxon>Eukaryota</taxon>
        <taxon>Viridiplantae</taxon>
        <taxon>Streptophyta</taxon>
        <taxon>Embryophyta</taxon>
        <taxon>Tracheophyta</taxon>
        <taxon>Spermatophyta</taxon>
        <taxon>Magnoliopsida</taxon>
        <taxon>Proteales</taxon>
        <taxon>Nelumbonaceae</taxon>
        <taxon>Nelumbo</taxon>
    </lineage>
</organism>
<evidence type="ECO:0000259" key="1">
    <source>
        <dbReference type="Pfam" id="PF25794"/>
    </source>
</evidence>
<proteinExistence type="predicted"/>
<dbReference type="Pfam" id="PF25794">
    <property type="entry name" value="SACS"/>
    <property type="match status" value="1"/>
</dbReference>
<evidence type="ECO:0000313" key="3">
    <source>
        <dbReference type="Proteomes" id="UP000607653"/>
    </source>
</evidence>
<dbReference type="InterPro" id="IPR036890">
    <property type="entry name" value="HATPase_C_sf"/>
</dbReference>